<evidence type="ECO:0000313" key="2">
    <source>
        <dbReference type="Proteomes" id="UP000324585"/>
    </source>
</evidence>
<dbReference type="EMBL" id="VRMN01000007">
    <property type="protein sequence ID" value="KAA8493146.1"/>
    <property type="molecule type" value="Genomic_DNA"/>
</dbReference>
<comment type="caution">
    <text evidence="1">The sequence shown here is derived from an EMBL/GenBank/DDBJ whole genome shotgun (WGS) entry which is preliminary data.</text>
</comment>
<gene>
    <name evidence="1" type="ORF">FVE85_8591</name>
</gene>
<protein>
    <submittedName>
        <fullName evidence="1">Uncharacterized protein</fullName>
    </submittedName>
</protein>
<proteinExistence type="predicted"/>
<evidence type="ECO:0000313" key="1">
    <source>
        <dbReference type="EMBL" id="KAA8493146.1"/>
    </source>
</evidence>
<sequence length="198" mass="22653">MKVRVPLKGDKSKFWEYESFVVNDDFLPKPLPYLVGLDALKYANVDLESLAVKFKDGTHMPITSSGAHLVVKTEIDTFYTQTEVEKLHRRSGHLPAARLINMLNRSEAMNEDEICVLSQQIKKARNHGMICQKYEAKPRRHLCSAYWPEDVVFNQTVAMDVFYLPDGPVLQTVCTHTGFTKAAFIKEKSNRSVWDAFL</sequence>
<organism evidence="1 2">
    <name type="scientific">Porphyridium purpureum</name>
    <name type="common">Red alga</name>
    <name type="synonym">Porphyridium cruentum</name>
    <dbReference type="NCBI Taxonomy" id="35688"/>
    <lineage>
        <taxon>Eukaryota</taxon>
        <taxon>Rhodophyta</taxon>
        <taxon>Bangiophyceae</taxon>
        <taxon>Porphyridiales</taxon>
        <taxon>Porphyridiaceae</taxon>
        <taxon>Porphyridium</taxon>
    </lineage>
</organism>
<dbReference type="OrthoDB" id="3600072at2759"/>
<reference evidence="2" key="1">
    <citation type="journal article" date="2019" name="Nat. Commun.">
        <title>Expansion of phycobilisome linker gene families in mesophilic red algae.</title>
        <authorList>
            <person name="Lee J."/>
            <person name="Kim D."/>
            <person name="Bhattacharya D."/>
            <person name="Yoon H.S."/>
        </authorList>
    </citation>
    <scope>NUCLEOTIDE SEQUENCE [LARGE SCALE GENOMIC DNA]</scope>
    <source>
        <strain evidence="2">CCMP 1328</strain>
    </source>
</reference>
<dbReference type="AlphaFoldDB" id="A0A5J4YP95"/>
<name>A0A5J4YP95_PORPP</name>
<dbReference type="Proteomes" id="UP000324585">
    <property type="component" value="Unassembled WGS sequence"/>
</dbReference>
<accession>A0A5J4YP95</accession>
<keyword evidence="2" id="KW-1185">Reference proteome</keyword>